<dbReference type="OrthoDB" id="5985928at2759"/>
<keyword evidence="4" id="KW-1133">Transmembrane helix</keyword>
<dbReference type="GO" id="GO:0005525">
    <property type="term" value="F:GTP binding"/>
    <property type="evidence" value="ECO:0007669"/>
    <property type="project" value="UniProtKB-KW"/>
</dbReference>
<feature type="domain" description="AIG1-type G" evidence="5">
    <location>
        <begin position="12"/>
        <end position="212"/>
    </location>
</feature>
<dbReference type="AlphaFoldDB" id="A0A3B5A0Q2"/>
<dbReference type="PROSITE" id="PS51720">
    <property type="entry name" value="G_AIG1"/>
    <property type="match status" value="1"/>
</dbReference>
<evidence type="ECO:0000313" key="7">
    <source>
        <dbReference type="Proteomes" id="UP000694891"/>
    </source>
</evidence>
<keyword evidence="4" id="KW-0812">Transmembrane</keyword>
<keyword evidence="7" id="KW-1185">Reference proteome</keyword>
<dbReference type="Proteomes" id="UP000694891">
    <property type="component" value="Unplaced"/>
</dbReference>
<dbReference type="Gene3D" id="3.40.50.300">
    <property type="entry name" value="P-loop containing nucleotide triphosphate hydrolases"/>
    <property type="match status" value="1"/>
</dbReference>
<name>A0A3B5A0Q2_9TELE</name>
<evidence type="ECO:0000256" key="2">
    <source>
        <dbReference type="ARBA" id="ARBA00022741"/>
    </source>
</evidence>
<evidence type="ECO:0000259" key="5">
    <source>
        <dbReference type="PROSITE" id="PS51720"/>
    </source>
</evidence>
<evidence type="ECO:0000256" key="1">
    <source>
        <dbReference type="ARBA" id="ARBA00008535"/>
    </source>
</evidence>
<protein>
    <submittedName>
        <fullName evidence="6 8">GTPase IMAP family member 4-like</fullName>
    </submittedName>
</protein>
<feature type="transmembrane region" description="Helical" evidence="4">
    <location>
        <begin position="283"/>
        <end position="306"/>
    </location>
</feature>
<dbReference type="InterPro" id="IPR027417">
    <property type="entry name" value="P-loop_NTPase"/>
</dbReference>
<dbReference type="STRING" id="144197.ENSSPAP00000014803"/>
<evidence type="ECO:0000313" key="8">
    <source>
        <dbReference type="RefSeq" id="XP_008300212.1"/>
    </source>
</evidence>
<keyword evidence="2" id="KW-0547">Nucleotide-binding</keyword>
<dbReference type="Pfam" id="PF04548">
    <property type="entry name" value="AIG1"/>
    <property type="match status" value="1"/>
</dbReference>
<dbReference type="SUPFAM" id="SSF52540">
    <property type="entry name" value="P-loop containing nucleoside triphosphate hydrolases"/>
    <property type="match status" value="1"/>
</dbReference>
<keyword evidence="4" id="KW-0472">Membrane</keyword>
<dbReference type="PANTHER" id="PTHR10903:SF186">
    <property type="entry name" value="GTPASE IMAP FAMILY MEMBER 4-LIKE-RELATED"/>
    <property type="match status" value="1"/>
</dbReference>
<dbReference type="FunFam" id="3.40.50.300:FF:000366">
    <property type="entry name" value="GTPase, IMAP family member 2"/>
    <property type="match status" value="1"/>
</dbReference>
<sequence>MSSKYALLGPAEPDVRMVLVGRTGAGKSATGNTILGRIAFESTLSPSTVTSECQKEEAEFGGQILAVVDTPGLFDTSRPEEELIREMVLCISLSAPGPHVFLVVVQPNRFTKEEQETVKRIQTIFGEQAARYTMALFTHGDDLKDERVFIEEFIGKNKDLCEFIGQCGGGYHVFNNKNQDHYQVRELLEKINTMVQRNGGSFYTNEMLEGAERVIQEEMEQLQREDPHMDPKEARRRAERKNKFIQNVLAAFGGVGGAAAGAGAGIAIEVAGGGAIGAVGGPIGAAAGVVVGAAVGLAVAAIRAAVKKRKSVTQ</sequence>
<reference evidence="6" key="1">
    <citation type="submission" date="2023-09" db="UniProtKB">
        <authorList>
            <consortium name="Ensembl"/>
        </authorList>
    </citation>
    <scope>IDENTIFICATION</scope>
</reference>
<organism evidence="6">
    <name type="scientific">Stegastes partitus</name>
    <name type="common">bicolor damselfish</name>
    <dbReference type="NCBI Taxonomy" id="144197"/>
    <lineage>
        <taxon>Eukaryota</taxon>
        <taxon>Metazoa</taxon>
        <taxon>Chordata</taxon>
        <taxon>Craniata</taxon>
        <taxon>Vertebrata</taxon>
        <taxon>Euteleostomi</taxon>
        <taxon>Actinopterygii</taxon>
        <taxon>Neopterygii</taxon>
        <taxon>Teleostei</taxon>
        <taxon>Neoteleostei</taxon>
        <taxon>Acanthomorphata</taxon>
        <taxon>Ovalentaria</taxon>
        <taxon>Pomacentridae</taxon>
        <taxon>Stegastes</taxon>
    </lineage>
</organism>
<accession>A0A3B5A0Q2</accession>
<gene>
    <name evidence="8" type="primary">LOC103372372</name>
</gene>
<reference evidence="8" key="2">
    <citation type="submission" date="2025-04" db="UniProtKB">
        <authorList>
            <consortium name="RefSeq"/>
        </authorList>
    </citation>
    <scope>IDENTIFICATION</scope>
</reference>
<evidence type="ECO:0000313" key="6">
    <source>
        <dbReference type="Ensembl" id="ENSSPAP00000014803.1"/>
    </source>
</evidence>
<dbReference type="GeneTree" id="ENSGT01120000271858"/>
<evidence type="ECO:0000256" key="4">
    <source>
        <dbReference type="SAM" id="Phobius"/>
    </source>
</evidence>
<dbReference type="InterPro" id="IPR006703">
    <property type="entry name" value="G_AIG1"/>
</dbReference>
<dbReference type="CDD" id="cd01852">
    <property type="entry name" value="AIG1"/>
    <property type="match status" value="1"/>
</dbReference>
<dbReference type="PANTHER" id="PTHR10903">
    <property type="entry name" value="GTPASE, IMAP FAMILY MEMBER-RELATED"/>
    <property type="match status" value="1"/>
</dbReference>
<feature type="transmembrane region" description="Helical" evidence="4">
    <location>
        <begin position="244"/>
        <end position="268"/>
    </location>
</feature>
<dbReference type="GeneID" id="103372372"/>
<proteinExistence type="inferred from homology"/>
<keyword evidence="3" id="KW-0342">GTP-binding</keyword>
<comment type="similarity">
    <text evidence="1">Belongs to the TRAFAC class TrmE-Era-EngA-EngB-Septin-like GTPase superfamily. AIG1/Toc34/Toc159-like paraseptin GTPase family. IAN subfamily.</text>
</comment>
<dbReference type="RefSeq" id="XP_008300212.1">
    <property type="nucleotide sequence ID" value="XM_008301990.1"/>
</dbReference>
<evidence type="ECO:0000256" key="3">
    <source>
        <dbReference type="ARBA" id="ARBA00023134"/>
    </source>
</evidence>
<dbReference type="InterPro" id="IPR045058">
    <property type="entry name" value="GIMA/IAN/Toc"/>
</dbReference>
<dbReference type="Ensembl" id="ENSSPAT00000015045.1">
    <property type="protein sequence ID" value="ENSSPAP00000014803.1"/>
    <property type="gene ID" value="ENSSPAG00000011174.1"/>
</dbReference>